<reference evidence="1 2" key="1">
    <citation type="submission" date="2015-04" db="EMBL/GenBank/DDBJ databases">
        <authorList>
            <person name="Syromyatnikov M.Y."/>
            <person name="Popov V.N."/>
        </authorList>
    </citation>
    <scope>NUCLEOTIDE SEQUENCE [LARGE SCALE GENOMIC DNA]</scope>
    <source>
        <strain evidence="1 2">CECT 5292</strain>
    </source>
</reference>
<sequence>MNARRDCHFVFVGEVGDNVGQVAPGPCPSLDPDRWGTKVISCKMLREVLFRAFEVLIQAGYETLERRAFIFVLFAEAILV</sequence>
<dbReference type="AlphaFoldDB" id="A0A0U1NNR7"/>
<evidence type="ECO:0000313" key="1">
    <source>
        <dbReference type="EMBL" id="CRK76381.1"/>
    </source>
</evidence>
<gene>
    <name evidence="1" type="ORF">NIG5292_02444</name>
</gene>
<accession>A0A0U1NNR7</accession>
<proteinExistence type="predicted"/>
<dbReference type="EMBL" id="CVQV01000016">
    <property type="protein sequence ID" value="CRK76381.1"/>
    <property type="molecule type" value="Genomic_DNA"/>
</dbReference>
<dbReference type="Proteomes" id="UP000048949">
    <property type="component" value="Unassembled WGS sequence"/>
</dbReference>
<name>A0A0U1NNR7_9RHOB</name>
<keyword evidence="2" id="KW-1185">Reference proteome</keyword>
<dbReference type="STRING" id="282199.GCA_001049735_02443"/>
<evidence type="ECO:0000313" key="2">
    <source>
        <dbReference type="Proteomes" id="UP000048949"/>
    </source>
</evidence>
<organism evidence="1 2">
    <name type="scientific">Nereida ignava</name>
    <dbReference type="NCBI Taxonomy" id="282199"/>
    <lineage>
        <taxon>Bacteria</taxon>
        <taxon>Pseudomonadati</taxon>
        <taxon>Pseudomonadota</taxon>
        <taxon>Alphaproteobacteria</taxon>
        <taxon>Rhodobacterales</taxon>
        <taxon>Roseobacteraceae</taxon>
        <taxon>Nereida</taxon>
    </lineage>
</organism>
<protein>
    <submittedName>
        <fullName evidence="1">Uncharacterized protein</fullName>
    </submittedName>
</protein>